<evidence type="ECO:0000256" key="1">
    <source>
        <dbReference type="ARBA" id="ARBA00013275"/>
    </source>
</evidence>
<reference evidence="3" key="2">
    <citation type="journal article" date="2014" name="ISME J.">
        <title>Microbial stratification in low pH oxic and suboxic macroscopic growths along an acid mine drainage.</title>
        <authorList>
            <person name="Mendez-Garcia C."/>
            <person name="Mesa V."/>
            <person name="Sprenger R.R."/>
            <person name="Richter M."/>
            <person name="Diez M.S."/>
            <person name="Solano J."/>
            <person name="Bargiela R."/>
            <person name="Golyshina O.V."/>
            <person name="Manteca A."/>
            <person name="Ramos J.L."/>
            <person name="Gallego J.R."/>
            <person name="Llorente I."/>
            <person name="Martins Dos Santos V.A."/>
            <person name="Jensen O.N."/>
            <person name="Pelaez A.I."/>
            <person name="Sanchez J."/>
            <person name="Ferrer M."/>
        </authorList>
    </citation>
    <scope>NUCLEOTIDE SEQUENCE</scope>
</reference>
<dbReference type="Gene3D" id="3.40.50.12780">
    <property type="entry name" value="N-terminal domain of ligase-like"/>
    <property type="match status" value="1"/>
</dbReference>
<dbReference type="GO" id="GO:0003987">
    <property type="term" value="F:acetate-CoA ligase activity"/>
    <property type="evidence" value="ECO:0007669"/>
    <property type="project" value="UniProtKB-EC"/>
</dbReference>
<protein>
    <recommendedName>
        <fullName evidence="1">acetate--CoA ligase</fullName>
        <ecNumber evidence="1">6.2.1.1</ecNumber>
    </recommendedName>
</protein>
<dbReference type="EMBL" id="AUZY01008843">
    <property type="protein sequence ID" value="EQD44675.1"/>
    <property type="molecule type" value="Genomic_DNA"/>
</dbReference>
<feature type="domain" description="AMP-binding enzyme C-terminal" evidence="2">
    <location>
        <begin position="87"/>
        <end position="161"/>
    </location>
</feature>
<dbReference type="GO" id="GO:0006085">
    <property type="term" value="P:acetyl-CoA biosynthetic process"/>
    <property type="evidence" value="ECO:0007669"/>
    <property type="project" value="TreeGrafter"/>
</dbReference>
<dbReference type="PANTHER" id="PTHR24095">
    <property type="entry name" value="ACETYL-COENZYME A SYNTHETASE"/>
    <property type="match status" value="1"/>
</dbReference>
<accession>T1ARK8</accession>
<name>T1ARK8_9ZZZZ</name>
<dbReference type="AlphaFoldDB" id="T1ARK8"/>
<dbReference type="Pfam" id="PF13193">
    <property type="entry name" value="AMP-binding_C"/>
    <property type="match status" value="1"/>
</dbReference>
<dbReference type="InterPro" id="IPR025110">
    <property type="entry name" value="AMP-bd_C"/>
</dbReference>
<reference evidence="3" key="1">
    <citation type="submission" date="2013-08" db="EMBL/GenBank/DDBJ databases">
        <authorList>
            <person name="Mendez C."/>
            <person name="Richter M."/>
            <person name="Ferrer M."/>
            <person name="Sanchez J."/>
        </authorList>
    </citation>
    <scope>NUCLEOTIDE SEQUENCE</scope>
</reference>
<dbReference type="Gene3D" id="3.30.300.30">
    <property type="match status" value="1"/>
</dbReference>
<sequence length="198" mass="22314">MNASVYDENGQEVYDKVAYLVAKKPCLSFTRGLWKQNDKYIESYWSRFDNVWFHGDWATMSRDGYFFILGRADDVIKVAGKRVGPNEVEDAVLRVKGVRESACVGIPDDIKGESIVVFYMGDKSEDVVNEVGKEIERSLGRSFSPKKVIWVSSLPRTRSGKIMHRLVRSAYLHLPPGDTNNLENPEALDEISATGMGD</sequence>
<proteinExistence type="predicted"/>
<comment type="caution">
    <text evidence="3">The sequence shown here is derived from an EMBL/GenBank/DDBJ whole genome shotgun (WGS) entry which is preliminary data.</text>
</comment>
<evidence type="ECO:0000259" key="2">
    <source>
        <dbReference type="Pfam" id="PF13193"/>
    </source>
</evidence>
<gene>
    <name evidence="3" type="ORF">B1B_13430</name>
</gene>
<evidence type="ECO:0000313" key="3">
    <source>
        <dbReference type="EMBL" id="EQD44675.1"/>
    </source>
</evidence>
<dbReference type="InterPro" id="IPR045851">
    <property type="entry name" value="AMP-bd_C_sf"/>
</dbReference>
<dbReference type="InterPro" id="IPR042099">
    <property type="entry name" value="ANL_N_sf"/>
</dbReference>
<organism evidence="3">
    <name type="scientific">mine drainage metagenome</name>
    <dbReference type="NCBI Taxonomy" id="410659"/>
    <lineage>
        <taxon>unclassified sequences</taxon>
        <taxon>metagenomes</taxon>
        <taxon>ecological metagenomes</taxon>
    </lineage>
</organism>
<dbReference type="EC" id="6.2.1.1" evidence="1"/>
<dbReference type="PANTHER" id="PTHR24095:SF14">
    <property type="entry name" value="ACETYL-COENZYME A SYNTHETASE 1"/>
    <property type="match status" value="1"/>
</dbReference>
<dbReference type="SUPFAM" id="SSF56801">
    <property type="entry name" value="Acetyl-CoA synthetase-like"/>
    <property type="match status" value="1"/>
</dbReference>